<keyword evidence="2" id="KW-1185">Reference proteome</keyword>
<protein>
    <submittedName>
        <fullName evidence="1">Uncharacterized protein</fullName>
    </submittedName>
</protein>
<accession>A0A9J6GQV4</accession>
<comment type="caution">
    <text evidence="1">The sequence shown here is derived from an EMBL/GenBank/DDBJ whole genome shotgun (WGS) entry which is preliminary data.</text>
</comment>
<dbReference type="EMBL" id="JABSTR010000008">
    <property type="protein sequence ID" value="KAH9377754.1"/>
    <property type="molecule type" value="Genomic_DNA"/>
</dbReference>
<gene>
    <name evidence="1" type="ORF">HPB48_014399</name>
</gene>
<dbReference type="Proteomes" id="UP000821853">
    <property type="component" value="Unassembled WGS sequence"/>
</dbReference>
<dbReference type="OrthoDB" id="6434161at2759"/>
<evidence type="ECO:0000313" key="1">
    <source>
        <dbReference type="EMBL" id="KAH9377754.1"/>
    </source>
</evidence>
<name>A0A9J6GQV4_HAELO</name>
<proteinExistence type="predicted"/>
<organism evidence="1 2">
    <name type="scientific">Haemaphysalis longicornis</name>
    <name type="common">Bush tick</name>
    <dbReference type="NCBI Taxonomy" id="44386"/>
    <lineage>
        <taxon>Eukaryota</taxon>
        <taxon>Metazoa</taxon>
        <taxon>Ecdysozoa</taxon>
        <taxon>Arthropoda</taxon>
        <taxon>Chelicerata</taxon>
        <taxon>Arachnida</taxon>
        <taxon>Acari</taxon>
        <taxon>Parasitiformes</taxon>
        <taxon>Ixodida</taxon>
        <taxon>Ixodoidea</taxon>
        <taxon>Ixodidae</taxon>
        <taxon>Haemaphysalinae</taxon>
        <taxon>Haemaphysalis</taxon>
    </lineage>
</organism>
<reference evidence="1 2" key="1">
    <citation type="journal article" date="2020" name="Cell">
        <title>Large-Scale Comparative Analyses of Tick Genomes Elucidate Their Genetic Diversity and Vector Capacities.</title>
        <authorList>
            <consortium name="Tick Genome and Microbiome Consortium (TIGMIC)"/>
            <person name="Jia N."/>
            <person name="Wang J."/>
            <person name="Shi W."/>
            <person name="Du L."/>
            <person name="Sun Y."/>
            <person name="Zhan W."/>
            <person name="Jiang J.F."/>
            <person name="Wang Q."/>
            <person name="Zhang B."/>
            <person name="Ji P."/>
            <person name="Bell-Sakyi L."/>
            <person name="Cui X.M."/>
            <person name="Yuan T.T."/>
            <person name="Jiang B.G."/>
            <person name="Yang W.F."/>
            <person name="Lam T.T."/>
            <person name="Chang Q.C."/>
            <person name="Ding S.J."/>
            <person name="Wang X.J."/>
            <person name="Zhu J.G."/>
            <person name="Ruan X.D."/>
            <person name="Zhao L."/>
            <person name="Wei J.T."/>
            <person name="Ye R.Z."/>
            <person name="Que T.C."/>
            <person name="Du C.H."/>
            <person name="Zhou Y.H."/>
            <person name="Cheng J.X."/>
            <person name="Dai P.F."/>
            <person name="Guo W.B."/>
            <person name="Han X.H."/>
            <person name="Huang E.J."/>
            <person name="Li L.F."/>
            <person name="Wei W."/>
            <person name="Gao Y.C."/>
            <person name="Liu J.Z."/>
            <person name="Shao H.Z."/>
            <person name="Wang X."/>
            <person name="Wang C.C."/>
            <person name="Yang T.C."/>
            <person name="Huo Q.B."/>
            <person name="Li W."/>
            <person name="Chen H.Y."/>
            <person name="Chen S.E."/>
            <person name="Zhou L.G."/>
            <person name="Ni X.B."/>
            <person name="Tian J.H."/>
            <person name="Sheng Y."/>
            <person name="Liu T."/>
            <person name="Pan Y.S."/>
            <person name="Xia L.Y."/>
            <person name="Li J."/>
            <person name="Zhao F."/>
            <person name="Cao W.C."/>
        </authorList>
    </citation>
    <scope>NUCLEOTIDE SEQUENCE [LARGE SCALE GENOMIC DNA]</scope>
    <source>
        <strain evidence="1">HaeL-2018</strain>
    </source>
</reference>
<dbReference type="VEuPathDB" id="VectorBase:HLOH_063567"/>
<dbReference type="AlphaFoldDB" id="A0A9J6GQV4"/>
<evidence type="ECO:0000313" key="2">
    <source>
        <dbReference type="Proteomes" id="UP000821853"/>
    </source>
</evidence>
<sequence>MYTATFEDLLQRVAPLITKRDTPFRQAIVSGERLAITLRYLATESRLRSAVSRLNVSRNTL</sequence>